<dbReference type="STRING" id="1210046.B277_04964"/>
<accession>K1E482</accession>
<proteinExistence type="predicted"/>
<dbReference type="PATRIC" id="fig|1210046.3.peg.961"/>
<keyword evidence="4" id="KW-1185">Reference proteome</keyword>
<sequence>MPAATFQYHLQASYQTLPRAAWVEHAGPRRDVFAPEGSGDRVRESNGGQPEIRCRPEATVLTFPMSGVEDAFQVLVQATAGGRAWASGGFIDRSERALVLPPWRDDGSDPDPDALALMVSECGQLQRGTDFVVTDHRPRVVDFHTVTWMAHASSRERAVKPWLLLDVDGVLLPYGTTTDMISTSLLRELDLLAQSYDLA</sequence>
<evidence type="ECO:0000313" key="1">
    <source>
        <dbReference type="EMBL" id="EKA61866.1"/>
    </source>
</evidence>
<evidence type="ECO:0000313" key="4">
    <source>
        <dbReference type="Proteomes" id="UP000288711"/>
    </source>
</evidence>
<reference evidence="2" key="3">
    <citation type="submission" date="2017-11" db="EMBL/GenBank/DDBJ databases">
        <authorList>
            <person name="Seuylemezian A."/>
            <person name="Cooper K."/>
            <person name="Vaishampayan P."/>
        </authorList>
    </citation>
    <scope>NUCLEOTIDE SEQUENCE</scope>
    <source>
        <strain evidence="2">PVAS-1</strain>
    </source>
</reference>
<dbReference type="EMBL" id="PIPF01000006">
    <property type="protein sequence ID" value="RWU84077.1"/>
    <property type="molecule type" value="Genomic_DNA"/>
</dbReference>
<protein>
    <submittedName>
        <fullName evidence="1">Uncharacterized protein</fullName>
    </submittedName>
</protein>
<evidence type="ECO:0000313" key="3">
    <source>
        <dbReference type="Proteomes" id="UP000004474"/>
    </source>
</evidence>
<evidence type="ECO:0000313" key="2">
    <source>
        <dbReference type="EMBL" id="RWU84077.1"/>
    </source>
</evidence>
<reference evidence="1 3" key="2">
    <citation type="journal article" date="2012" name="J. Bacteriol.">
        <title>Genome Sequence of Janibacter hoylei MTCC8307, Isolated from the Stratospheric Air.</title>
        <authorList>
            <person name="Pawar S.P."/>
            <person name="Dhotre D.P."/>
            <person name="Shetty S.A."/>
            <person name="Chowdhury S.P."/>
            <person name="Chaudhari B.L."/>
            <person name="Shouche Y.S."/>
        </authorList>
    </citation>
    <scope>NUCLEOTIDE SEQUENCE [LARGE SCALE GENOMIC DNA]</scope>
    <source>
        <strain evidence="1 3">PVAS-1</strain>
    </source>
</reference>
<dbReference type="RefSeq" id="WP_007925731.1">
    <property type="nucleotide sequence ID" value="NZ_ALWX01000019.1"/>
</dbReference>
<dbReference type="AlphaFoldDB" id="K1E482"/>
<comment type="caution">
    <text evidence="1">The sequence shown here is derived from an EMBL/GenBank/DDBJ whole genome shotgun (WGS) entry which is preliminary data.</text>
</comment>
<gene>
    <name evidence="1" type="ORF">B277_04964</name>
    <name evidence="2" type="ORF">CWN80_06780</name>
</gene>
<dbReference type="OrthoDB" id="5124141at2"/>
<reference evidence="2 4" key="1">
    <citation type="journal article" date="2009" name="Int. J. Syst. Evol. Microbiol.">
        <title>Janibacter hoylei sp. nov., Bacillus isronensis sp. nov. and Bacillus aryabhattai sp. nov., isolated from cryotubes used for collecting air from the upper atmosphere.</title>
        <authorList>
            <person name="Shivaji S."/>
            <person name="Chaturvedi P."/>
            <person name="Begum Z."/>
            <person name="Pindi P.K."/>
            <person name="Manorama R."/>
            <person name="Padmanaban D.A."/>
            <person name="Shouche Y.S."/>
            <person name="Pawar S."/>
            <person name="Vaishampayan P."/>
            <person name="Dutt C.B."/>
            <person name="Datta G.N."/>
            <person name="Manchanda R.K."/>
            <person name="Rao U.R."/>
            <person name="Bhargava P.M."/>
            <person name="Narlikar J.V."/>
        </authorList>
    </citation>
    <scope>NUCLEOTIDE SEQUENCE [LARGE SCALE GENOMIC DNA]</scope>
    <source>
        <strain evidence="2 4">PVAS-1</strain>
    </source>
</reference>
<name>K1E482_9MICO</name>
<dbReference type="Proteomes" id="UP000004474">
    <property type="component" value="Unassembled WGS sequence"/>
</dbReference>
<dbReference type="EMBL" id="ALWX01000019">
    <property type="protein sequence ID" value="EKA61866.1"/>
    <property type="molecule type" value="Genomic_DNA"/>
</dbReference>
<dbReference type="Proteomes" id="UP000288711">
    <property type="component" value="Unassembled WGS sequence"/>
</dbReference>
<organism evidence="1 3">
    <name type="scientific">Janibacter hoylei PVAS-1</name>
    <dbReference type="NCBI Taxonomy" id="1210046"/>
    <lineage>
        <taxon>Bacteria</taxon>
        <taxon>Bacillati</taxon>
        <taxon>Actinomycetota</taxon>
        <taxon>Actinomycetes</taxon>
        <taxon>Micrococcales</taxon>
        <taxon>Intrasporangiaceae</taxon>
        <taxon>Janibacter</taxon>
    </lineage>
</organism>